<dbReference type="Proteomes" id="UP000828048">
    <property type="component" value="Chromosome 10"/>
</dbReference>
<reference evidence="1 2" key="1">
    <citation type="journal article" date="2021" name="Hortic Res">
        <title>High-quality reference genome and annotation aids understanding of berry development for evergreen blueberry (Vaccinium darrowii).</title>
        <authorList>
            <person name="Yu J."/>
            <person name="Hulse-Kemp A.M."/>
            <person name="Babiker E."/>
            <person name="Staton M."/>
        </authorList>
    </citation>
    <scope>NUCLEOTIDE SEQUENCE [LARGE SCALE GENOMIC DNA]</scope>
    <source>
        <strain evidence="2">cv. NJ 8807/NJ 8810</strain>
        <tissue evidence="1">Young leaf</tissue>
    </source>
</reference>
<name>A0ACB7XHH6_9ERIC</name>
<keyword evidence="2" id="KW-1185">Reference proteome</keyword>
<comment type="caution">
    <text evidence="1">The sequence shown here is derived from an EMBL/GenBank/DDBJ whole genome shotgun (WGS) entry which is preliminary data.</text>
</comment>
<sequence length="402" mass="45663">MRRNSELFGGFSKKMRTNGGDPRQAKNPKLPQNNQISRLLTAVQERASLNEDKARESANIKHGCQVGNLPYDLIFQILLLLPAESLHRSSFVCKEWFSLINSSKFIDAYSRQSETVFIFLNKTSPTRPKSYKIEAKLGLLENFNIFSTHEPPRYYIDFLKFEGGRCKNGGLLVFNPVTRKLAAIPLGTTLRYEESYGFVFNHLTKQYKVVHLFRDGTAYIGCEILSLNTRLWRGVDGPSLGLFRSFDHKPVSAIGALHWLPSSDPCGQIVSMGIDDEKFRTTSLPISSTPNDRLVEIGGFLSFVTHVEFQKLDVWMLEGLEGGHWVKRHIITSYRVTELVPISTWRCGKELIFKVNGQACFYVYDIGKKEMSIAEIEGDALSRPHQHYLPHLNTLTPGEWLG</sequence>
<accession>A0ACB7XHH6</accession>
<evidence type="ECO:0000313" key="2">
    <source>
        <dbReference type="Proteomes" id="UP000828048"/>
    </source>
</evidence>
<proteinExistence type="predicted"/>
<gene>
    <name evidence="1" type="ORF">Vadar_012775</name>
</gene>
<protein>
    <submittedName>
        <fullName evidence="1">Uncharacterized protein</fullName>
    </submittedName>
</protein>
<evidence type="ECO:0000313" key="1">
    <source>
        <dbReference type="EMBL" id="KAH7840112.1"/>
    </source>
</evidence>
<dbReference type="EMBL" id="CM037160">
    <property type="protein sequence ID" value="KAH7840112.1"/>
    <property type="molecule type" value="Genomic_DNA"/>
</dbReference>
<organism evidence="1 2">
    <name type="scientific">Vaccinium darrowii</name>
    <dbReference type="NCBI Taxonomy" id="229202"/>
    <lineage>
        <taxon>Eukaryota</taxon>
        <taxon>Viridiplantae</taxon>
        <taxon>Streptophyta</taxon>
        <taxon>Embryophyta</taxon>
        <taxon>Tracheophyta</taxon>
        <taxon>Spermatophyta</taxon>
        <taxon>Magnoliopsida</taxon>
        <taxon>eudicotyledons</taxon>
        <taxon>Gunneridae</taxon>
        <taxon>Pentapetalae</taxon>
        <taxon>asterids</taxon>
        <taxon>Ericales</taxon>
        <taxon>Ericaceae</taxon>
        <taxon>Vaccinioideae</taxon>
        <taxon>Vaccinieae</taxon>
        <taxon>Vaccinium</taxon>
    </lineage>
</organism>